<dbReference type="SMART" id="SM00421">
    <property type="entry name" value="HTH_LUXR"/>
    <property type="match status" value="1"/>
</dbReference>
<organism evidence="4 5">
    <name type="scientific">Paractinoplanes pyxinae</name>
    <dbReference type="NCBI Taxonomy" id="2997416"/>
    <lineage>
        <taxon>Bacteria</taxon>
        <taxon>Bacillati</taxon>
        <taxon>Actinomycetota</taxon>
        <taxon>Actinomycetes</taxon>
        <taxon>Micromonosporales</taxon>
        <taxon>Micromonosporaceae</taxon>
        <taxon>Paractinoplanes</taxon>
    </lineage>
</organism>
<proteinExistence type="predicted"/>
<dbReference type="InterPro" id="IPR000792">
    <property type="entry name" value="Tscrpt_reg_LuxR_C"/>
</dbReference>
<dbReference type="RefSeq" id="WP_267560959.1">
    <property type="nucleotide sequence ID" value="NZ_JAPNTZ010000001.1"/>
</dbReference>
<keyword evidence="1" id="KW-0547">Nucleotide-binding</keyword>
<dbReference type="SUPFAM" id="SSF46894">
    <property type="entry name" value="C-terminal effector domain of the bipartite response regulators"/>
    <property type="match status" value="1"/>
</dbReference>
<evidence type="ECO:0000256" key="1">
    <source>
        <dbReference type="ARBA" id="ARBA00022741"/>
    </source>
</evidence>
<dbReference type="Gene3D" id="1.10.10.10">
    <property type="entry name" value="Winged helix-like DNA-binding domain superfamily/Winged helix DNA-binding domain"/>
    <property type="match status" value="1"/>
</dbReference>
<evidence type="ECO:0000259" key="3">
    <source>
        <dbReference type="PROSITE" id="PS50043"/>
    </source>
</evidence>
<dbReference type="PRINTS" id="PR00038">
    <property type="entry name" value="HTHLUXR"/>
</dbReference>
<evidence type="ECO:0000313" key="4">
    <source>
        <dbReference type="EMBL" id="MCY1137133.1"/>
    </source>
</evidence>
<dbReference type="Pfam" id="PF00196">
    <property type="entry name" value="GerE"/>
    <property type="match status" value="1"/>
</dbReference>
<dbReference type="PANTHER" id="PTHR16305">
    <property type="entry name" value="TESTICULAR SOLUBLE ADENYLYL CYCLASE"/>
    <property type="match status" value="1"/>
</dbReference>
<evidence type="ECO:0000313" key="5">
    <source>
        <dbReference type="Proteomes" id="UP001151002"/>
    </source>
</evidence>
<dbReference type="EMBL" id="JAPNTZ010000001">
    <property type="protein sequence ID" value="MCY1137133.1"/>
    <property type="molecule type" value="Genomic_DNA"/>
</dbReference>
<reference evidence="4" key="1">
    <citation type="submission" date="2022-11" db="EMBL/GenBank/DDBJ databases">
        <authorList>
            <person name="Somphong A."/>
            <person name="Phongsopitanun W."/>
        </authorList>
    </citation>
    <scope>NUCLEOTIDE SEQUENCE</scope>
    <source>
        <strain evidence="4">Pm04-4</strain>
    </source>
</reference>
<dbReference type="InterPro" id="IPR036388">
    <property type="entry name" value="WH-like_DNA-bd_sf"/>
</dbReference>
<accession>A0ABT4ASB7</accession>
<dbReference type="InterPro" id="IPR027417">
    <property type="entry name" value="P-loop_NTPase"/>
</dbReference>
<feature type="domain" description="HTH luxR-type" evidence="3">
    <location>
        <begin position="823"/>
        <end position="888"/>
    </location>
</feature>
<sequence length="889" mass="92955">MHQGHTAPLRGREAQLAVADRRMSAVAGGGRGVLLLDGPAGVGKSRLIAELVRRAGPSSVRTLRADAVTGPGAPFAPLLAATLGADPPVGDARTLRALSERPGAAFWVLDGLRSALRAAGPLVIVLDDMHGADADTTAAIRTLAADPALLWVLSGRRAQARPHVRELWAQLERDGAEAMTLSTLGGAASVRVVEDFVRAIARPPLLELAGAAGGNPYWILELLRGLDEEGRLPVAGGTATVTGAGLPRRVATAVGDRVHALSPIARKLVRMAAVLPRRFTTAHLAAMLRAWPADLIEPLDEAVRADLLTVDGRNLRFGHDLLRRGARAALPGSLRRALEREAADVLLRTGDAPAEAAALLARTVLPGDRAAIDTLRAAARTARDPAAASDLLVRTLDVLPPDDEARGPVIVEALVQSHRAARFERTRELAGRARAELLPAEQNAELLLHLSTMADRPAGERAADNRAALALRGTTPRLRGRHHAWLACNLVLDGDLAEADRLARAASTGAGAGLARLVVASVHAARGAGTLASAELDRLLSEPPEPDDPHAGLHGLLTANLLHHLGRTGDATAAFTESLRQARRDHDGPLQGLCTQLSAMAHLMSGRLDESRALALGSAADLAPALRMTTIAALAHYLGDPGLARTAVSLAKQLRTGEGLVERRWATRVLAADAAARADAGTAARLLRDDPLLPAAPPLPTDLAFLTMATRVALTAADAGLLERCTAAAVTLEQGAADAPAFAAAAAQIHGMIAGDAEQLLTAAKLQNAAGRPLLAASAIEDAGGADHLTQALEIYEEAGAAGDAQRVRKSLREQGRRRPARPDSGWASLTTSELKVVRLIATGTTNRRAAEQLSLSPHTVNTHVRHVFTKLGVTSRVQLAHLLRDNGG</sequence>
<dbReference type="PANTHER" id="PTHR16305:SF35">
    <property type="entry name" value="TRANSCRIPTIONAL ACTIVATOR DOMAIN"/>
    <property type="match status" value="1"/>
</dbReference>
<evidence type="ECO:0000256" key="2">
    <source>
        <dbReference type="ARBA" id="ARBA00022840"/>
    </source>
</evidence>
<dbReference type="Pfam" id="PF13191">
    <property type="entry name" value="AAA_16"/>
    <property type="match status" value="1"/>
</dbReference>
<dbReference type="Proteomes" id="UP001151002">
    <property type="component" value="Unassembled WGS sequence"/>
</dbReference>
<name>A0ABT4ASB7_9ACTN</name>
<keyword evidence="5" id="KW-1185">Reference proteome</keyword>
<keyword evidence="2" id="KW-0067">ATP-binding</keyword>
<dbReference type="InterPro" id="IPR041664">
    <property type="entry name" value="AAA_16"/>
</dbReference>
<dbReference type="SUPFAM" id="SSF52540">
    <property type="entry name" value="P-loop containing nucleoside triphosphate hydrolases"/>
    <property type="match status" value="1"/>
</dbReference>
<protein>
    <submittedName>
        <fullName evidence="4">LuxR C-terminal-related transcriptional regulator</fullName>
    </submittedName>
</protein>
<dbReference type="CDD" id="cd06170">
    <property type="entry name" value="LuxR_C_like"/>
    <property type="match status" value="1"/>
</dbReference>
<dbReference type="InterPro" id="IPR016032">
    <property type="entry name" value="Sig_transdc_resp-reg_C-effctor"/>
</dbReference>
<comment type="caution">
    <text evidence="4">The sequence shown here is derived from an EMBL/GenBank/DDBJ whole genome shotgun (WGS) entry which is preliminary data.</text>
</comment>
<dbReference type="PROSITE" id="PS50043">
    <property type="entry name" value="HTH_LUXR_2"/>
    <property type="match status" value="1"/>
</dbReference>
<gene>
    <name evidence="4" type="ORF">OWR29_03920</name>
</gene>